<keyword evidence="5" id="KW-1185">Reference proteome</keyword>
<sequence>MQFKISALVLLLGVLSGCATYAPKPLPDRVNLPQSAASITLDPARLPFRNLSSHIFNPADGLDMDEVAMLAVANNPQLRQARDALGIARAQSFAAGLLPDPQLGVTADHPTNGTVANTNAFNFNLNYDVNALLLRSSRKGAAQAETQRVNLDLLWQEWQVVSQARLLFTQLTAQEALMAQLQTALKLLDDRYQKSQQALAAGNVTVDLASADLIALQNVERQINDLERGCLKNQASLNGLLGLLSTTHLSLVGEPHATLMDAAALQKDLVERLNQRPDLQALQAGYRSQEERFRGAVLAQFPALNVGLTRARDTSGLYTMGFGMTLSLPVFNRNRGNIAIENATRTQLFDAYQDRLNSAYSEVAIALENQPLLQSQLQRTRAGEQQLQVVARRAQAAFQAGNLAAADYVRLQTALLDKQTEAINLQEALMEQQIALETLLGPDLPTLANHRRTNHAP</sequence>
<evidence type="ECO:0000313" key="4">
    <source>
        <dbReference type="EMBL" id="GBL46699.1"/>
    </source>
</evidence>
<comment type="similarity">
    <text evidence="1">Belongs to the outer membrane factor (OMF) (TC 1.B.17) family.</text>
</comment>
<comment type="caution">
    <text evidence="4">The sequence shown here is derived from an EMBL/GenBank/DDBJ whole genome shotgun (WGS) entry which is preliminary data.</text>
</comment>
<feature type="signal peptide" evidence="3">
    <location>
        <begin position="1"/>
        <end position="21"/>
    </location>
</feature>
<dbReference type="GO" id="GO:0015562">
    <property type="term" value="F:efflux transmembrane transporter activity"/>
    <property type="evidence" value="ECO:0007669"/>
    <property type="project" value="InterPro"/>
</dbReference>
<dbReference type="PANTHER" id="PTHR30203">
    <property type="entry name" value="OUTER MEMBRANE CATION EFFLUX PROTEIN"/>
    <property type="match status" value="1"/>
</dbReference>
<dbReference type="SUPFAM" id="SSF56954">
    <property type="entry name" value="Outer membrane efflux proteins (OEP)"/>
    <property type="match status" value="1"/>
</dbReference>
<proteinExistence type="inferred from homology"/>
<dbReference type="Pfam" id="PF02321">
    <property type="entry name" value="OEP"/>
    <property type="match status" value="1"/>
</dbReference>
<feature type="coiled-coil region" evidence="2">
    <location>
        <begin position="171"/>
        <end position="198"/>
    </location>
</feature>
<evidence type="ECO:0000256" key="3">
    <source>
        <dbReference type="SAM" id="SignalP"/>
    </source>
</evidence>
<feature type="chain" id="PRO_5019300498" description="TolC family protein" evidence="3">
    <location>
        <begin position="22"/>
        <end position="457"/>
    </location>
</feature>
<protein>
    <recommendedName>
        <fullName evidence="6">TolC family protein</fullName>
    </recommendedName>
</protein>
<accession>A0A401JGD6</accession>
<evidence type="ECO:0000256" key="1">
    <source>
        <dbReference type="ARBA" id="ARBA00007613"/>
    </source>
</evidence>
<organism evidence="4 5">
    <name type="scientific">Sulfuriferula multivorans</name>
    <dbReference type="NCBI Taxonomy" id="1559896"/>
    <lineage>
        <taxon>Bacteria</taxon>
        <taxon>Pseudomonadati</taxon>
        <taxon>Pseudomonadota</taxon>
        <taxon>Betaproteobacteria</taxon>
        <taxon>Nitrosomonadales</taxon>
        <taxon>Sulfuricellaceae</taxon>
        <taxon>Sulfuriferula</taxon>
    </lineage>
</organism>
<evidence type="ECO:0000313" key="5">
    <source>
        <dbReference type="Proteomes" id="UP000286806"/>
    </source>
</evidence>
<keyword evidence="3" id="KW-0732">Signal</keyword>
<reference evidence="4 5" key="1">
    <citation type="journal article" date="2019" name="Front. Microbiol.">
        <title>Genomes of Neutrophilic Sulfur-Oxidizing Chemolithoautotrophs Representing 9 Proteobacterial Species From 8 Genera.</title>
        <authorList>
            <person name="Watanabe T."/>
            <person name="Kojima H."/>
            <person name="Umezawa K."/>
            <person name="Hori C."/>
            <person name="Takasuka T.E."/>
            <person name="Kato Y."/>
            <person name="Fukui M."/>
        </authorList>
    </citation>
    <scope>NUCLEOTIDE SEQUENCE [LARGE SCALE GENOMIC DNA]</scope>
    <source>
        <strain evidence="4 5">TTN</strain>
    </source>
</reference>
<evidence type="ECO:0008006" key="6">
    <source>
        <dbReference type="Google" id="ProtNLM"/>
    </source>
</evidence>
<dbReference type="InterPro" id="IPR010131">
    <property type="entry name" value="MdtP/NodT-like"/>
</dbReference>
<keyword evidence="2" id="KW-0175">Coiled coil</keyword>
<dbReference type="AlphaFoldDB" id="A0A401JGD6"/>
<gene>
    <name evidence="4" type="ORF">SFMTTN_2524</name>
</gene>
<dbReference type="EMBL" id="BGOW01000026">
    <property type="protein sequence ID" value="GBL46699.1"/>
    <property type="molecule type" value="Genomic_DNA"/>
</dbReference>
<dbReference type="Proteomes" id="UP000286806">
    <property type="component" value="Unassembled WGS sequence"/>
</dbReference>
<dbReference type="RefSeq" id="WP_124705484.1">
    <property type="nucleotide sequence ID" value="NZ_BGOW01000026.1"/>
</dbReference>
<dbReference type="PROSITE" id="PS51257">
    <property type="entry name" value="PROKAR_LIPOPROTEIN"/>
    <property type="match status" value="1"/>
</dbReference>
<dbReference type="InterPro" id="IPR003423">
    <property type="entry name" value="OMP_efflux"/>
</dbReference>
<dbReference type="OrthoDB" id="9770517at2"/>
<name>A0A401JGD6_9PROT</name>
<dbReference type="Gene3D" id="1.20.1600.10">
    <property type="entry name" value="Outer membrane efflux proteins (OEP)"/>
    <property type="match status" value="1"/>
</dbReference>
<evidence type="ECO:0000256" key="2">
    <source>
        <dbReference type="SAM" id="Coils"/>
    </source>
</evidence>
<dbReference type="PANTHER" id="PTHR30203:SF24">
    <property type="entry name" value="BLR4935 PROTEIN"/>
    <property type="match status" value="1"/>
</dbReference>